<evidence type="ECO:0000313" key="4">
    <source>
        <dbReference type="Proteomes" id="UP000592181"/>
    </source>
</evidence>
<dbReference type="Gene3D" id="3.40.50.720">
    <property type="entry name" value="NAD(P)-binding Rossmann-like Domain"/>
    <property type="match status" value="1"/>
</dbReference>
<comment type="similarity">
    <text evidence="1">Belongs to the aspartate-semialdehyde dehydrogenase family.</text>
</comment>
<dbReference type="SUPFAM" id="SSF55347">
    <property type="entry name" value="Glyceraldehyde-3-phosphate dehydrogenase-like, C-terminal domain"/>
    <property type="match status" value="1"/>
</dbReference>
<reference evidence="3 4" key="1">
    <citation type="submission" date="2020-07" db="EMBL/GenBank/DDBJ databases">
        <title>Sequencing the genomes of 1000 actinobacteria strains.</title>
        <authorList>
            <person name="Klenk H.-P."/>
        </authorList>
    </citation>
    <scope>NUCLEOTIDE SEQUENCE [LARGE SCALE GENOMIC DNA]</scope>
    <source>
        <strain evidence="3 4">DSM 24723</strain>
    </source>
</reference>
<gene>
    <name evidence="3" type="ORF">BJY28_000499</name>
</gene>
<dbReference type="Gene3D" id="3.30.360.10">
    <property type="entry name" value="Dihydrodipicolinate Reductase, domain 2"/>
    <property type="match status" value="1"/>
</dbReference>
<dbReference type="GO" id="GO:0004073">
    <property type="term" value="F:aspartate-semialdehyde dehydrogenase activity"/>
    <property type="evidence" value="ECO:0007669"/>
    <property type="project" value="UniProtKB-EC"/>
</dbReference>
<dbReference type="SUPFAM" id="SSF51735">
    <property type="entry name" value="NAD(P)-binding Rossmann-fold domains"/>
    <property type="match status" value="1"/>
</dbReference>
<dbReference type="GO" id="GO:0046983">
    <property type="term" value="F:protein dimerization activity"/>
    <property type="evidence" value="ECO:0007669"/>
    <property type="project" value="InterPro"/>
</dbReference>
<dbReference type="InterPro" id="IPR000534">
    <property type="entry name" value="Semialdehyde_DH_NAD-bd"/>
</dbReference>
<dbReference type="GO" id="GO:0051287">
    <property type="term" value="F:NAD binding"/>
    <property type="evidence" value="ECO:0007669"/>
    <property type="project" value="InterPro"/>
</dbReference>
<comment type="caution">
    <text evidence="3">The sequence shown here is derived from an EMBL/GenBank/DDBJ whole genome shotgun (WGS) entry which is preliminary data.</text>
</comment>
<dbReference type="PANTHER" id="PTHR46278">
    <property type="entry name" value="DEHYDROGENASE, PUTATIVE-RELATED"/>
    <property type="match status" value="1"/>
</dbReference>
<dbReference type="CDD" id="cd18129">
    <property type="entry name" value="ASADH_C_USG1_like"/>
    <property type="match status" value="1"/>
</dbReference>
<accession>A0A852X3X0</accession>
<dbReference type="Proteomes" id="UP000592181">
    <property type="component" value="Unassembled WGS sequence"/>
</dbReference>
<evidence type="ECO:0000259" key="2">
    <source>
        <dbReference type="SMART" id="SM00859"/>
    </source>
</evidence>
<sequence>MGATGRLAEAVAARLALSTDRWGEIRLISPRMTTRTLPVRGREQAVEMLTEDSFAGVDVAMLNLPAEQTPEVVAAAVAAGATVVDTSPVHRLDPDVPLVVPGINGERAHHRPKGVVALPGAVTWALIDTAHVLHQGWELQHLVVTGMIAADAVSDEGVERLRAELRLAADQPRIGYGAGDVRTALSDLPEDSPFPAPLAMNVIPWVGEPAEDGWTTAEAGLGQEVAKILELPELSLIATLVQVPVVSGHSLSLHARCARPVNVERVRQAVVAAPALIALDDSSGEVPTPVDVVGIDPRFVGRIRQPAGQRHLVELFLSAGTLRRTAGAMLDVAETIAFPAS</sequence>
<evidence type="ECO:0000313" key="3">
    <source>
        <dbReference type="EMBL" id="NYG36030.1"/>
    </source>
</evidence>
<evidence type="ECO:0000256" key="1">
    <source>
        <dbReference type="ARBA" id="ARBA00010584"/>
    </source>
</evidence>
<keyword evidence="4" id="KW-1185">Reference proteome</keyword>
<dbReference type="PANTHER" id="PTHR46278:SF2">
    <property type="entry name" value="ASPARTATE-SEMIALDEHYDE DEHYDROGENASE"/>
    <property type="match status" value="1"/>
</dbReference>
<dbReference type="EMBL" id="JACBZX010000001">
    <property type="protein sequence ID" value="NYG36030.1"/>
    <property type="molecule type" value="Genomic_DNA"/>
</dbReference>
<dbReference type="Pfam" id="PF02774">
    <property type="entry name" value="Semialdhyde_dhC"/>
    <property type="match status" value="1"/>
</dbReference>
<dbReference type="InterPro" id="IPR012280">
    <property type="entry name" value="Semialdhyde_DH_dimer_dom"/>
</dbReference>
<dbReference type="Pfam" id="PF01118">
    <property type="entry name" value="Semialdhyde_dh"/>
    <property type="match status" value="1"/>
</dbReference>
<dbReference type="PIRSF" id="PIRSF000148">
    <property type="entry name" value="ASA_dh"/>
    <property type="match status" value="1"/>
</dbReference>
<dbReference type="EC" id="1.2.1.11" evidence="3"/>
<protein>
    <submittedName>
        <fullName evidence="3">Aspartate-semialdehyde dehydrogenase</fullName>
        <ecNumber evidence="3">1.2.1.11</ecNumber>
    </submittedName>
</protein>
<dbReference type="InterPro" id="IPR036291">
    <property type="entry name" value="NAD(P)-bd_dom_sf"/>
</dbReference>
<dbReference type="GO" id="GO:0008652">
    <property type="term" value="P:amino acid biosynthetic process"/>
    <property type="evidence" value="ECO:0007669"/>
    <property type="project" value="InterPro"/>
</dbReference>
<name>A0A852X3X0_9MICO</name>
<dbReference type="AlphaFoldDB" id="A0A852X3X0"/>
<keyword evidence="3" id="KW-0560">Oxidoreductase</keyword>
<dbReference type="RefSeq" id="WP_179461598.1">
    <property type="nucleotide sequence ID" value="NZ_JACBZX010000001.1"/>
</dbReference>
<organism evidence="3 4">
    <name type="scientific">Janibacter alkaliphilus</name>
    <dbReference type="NCBI Taxonomy" id="1069963"/>
    <lineage>
        <taxon>Bacteria</taxon>
        <taxon>Bacillati</taxon>
        <taxon>Actinomycetota</taxon>
        <taxon>Actinomycetes</taxon>
        <taxon>Micrococcales</taxon>
        <taxon>Intrasporangiaceae</taxon>
        <taxon>Janibacter</taxon>
    </lineage>
</organism>
<dbReference type="SMART" id="SM00859">
    <property type="entry name" value="Semialdhyde_dh"/>
    <property type="match status" value="1"/>
</dbReference>
<proteinExistence type="inferred from homology"/>
<feature type="domain" description="Semialdehyde dehydrogenase NAD-binding" evidence="2">
    <location>
        <begin position="2"/>
        <end position="111"/>
    </location>
</feature>